<organism evidence="1 2">
    <name type="scientific">Leishmania braziliensis MHOM/BR/75/M2904</name>
    <dbReference type="NCBI Taxonomy" id="420245"/>
    <lineage>
        <taxon>Eukaryota</taxon>
        <taxon>Discoba</taxon>
        <taxon>Euglenozoa</taxon>
        <taxon>Kinetoplastea</taxon>
        <taxon>Metakinetoplastina</taxon>
        <taxon>Trypanosomatida</taxon>
        <taxon>Trypanosomatidae</taxon>
        <taxon>Leishmaniinae</taxon>
        <taxon>Leishmania</taxon>
        <taxon>Leishmania braziliensis species complex</taxon>
    </lineage>
</organism>
<reference evidence="1 2" key="1">
    <citation type="submission" date="2018-09" db="EMBL/GenBank/DDBJ databases">
        <authorList>
            <person name="Peiro R."/>
            <person name="Begona"/>
            <person name="Cbmso G."/>
            <person name="Lopez M."/>
            <person name="Gonzalez S."/>
        </authorList>
    </citation>
    <scope>NUCLEOTIDE SEQUENCE [LARGE SCALE GENOMIC DNA]</scope>
</reference>
<sequence>MGEALGGVGPTQPANVVEDRPVALGRLVARMWKAVCRLRVFLGGRVGDAVVLRCSGAAPPLLVGVGMRVTVSLEKNPASGGAAVLSAMCMRGTVARANGEATCALLRDDGEVELSVTPERIVALGRRRKLLYHARCWR</sequence>
<evidence type="ECO:0000313" key="2">
    <source>
        <dbReference type="Proteomes" id="UP000319462"/>
    </source>
</evidence>
<dbReference type="EMBL" id="LS997619">
    <property type="protein sequence ID" value="SYZ65166.1"/>
    <property type="molecule type" value="Genomic_DNA"/>
</dbReference>
<protein>
    <submittedName>
        <fullName evidence="1">Hypothetical_protein</fullName>
    </submittedName>
</protein>
<dbReference type="PANTHER" id="PTHR34157:SF2">
    <property type="entry name" value="TUZIN"/>
    <property type="match status" value="1"/>
</dbReference>
<proteinExistence type="predicted"/>
<dbReference type="Proteomes" id="UP000319462">
    <property type="component" value="Chromosome 20"/>
</dbReference>
<dbReference type="AlphaFoldDB" id="A0A3P3Z4L3"/>
<gene>
    <name evidence="1" type="ORF">LBRM2904_20.2050</name>
</gene>
<evidence type="ECO:0000313" key="1">
    <source>
        <dbReference type="EMBL" id="SYZ65166.1"/>
    </source>
</evidence>
<dbReference type="PANTHER" id="PTHR34157">
    <property type="entry name" value="TUZIN"/>
    <property type="match status" value="1"/>
</dbReference>
<name>A0A3P3Z4L3_LEIBR</name>
<accession>A0A3P3Z4L3</accession>